<organism evidence="3 4">
    <name type="scientific">Starmerella bacillaris</name>
    <name type="common">Yeast</name>
    <name type="synonym">Candida zemplinina</name>
    <dbReference type="NCBI Taxonomy" id="1247836"/>
    <lineage>
        <taxon>Eukaryota</taxon>
        <taxon>Fungi</taxon>
        <taxon>Dikarya</taxon>
        <taxon>Ascomycota</taxon>
        <taxon>Saccharomycotina</taxon>
        <taxon>Dipodascomycetes</taxon>
        <taxon>Dipodascales</taxon>
        <taxon>Trichomonascaceae</taxon>
        <taxon>Starmerella</taxon>
    </lineage>
</organism>
<name>A0AAV5RKS7_STABA</name>
<evidence type="ECO:0000256" key="2">
    <source>
        <dbReference type="SAM" id="SignalP"/>
    </source>
</evidence>
<feature type="compositionally biased region" description="Low complexity" evidence="1">
    <location>
        <begin position="129"/>
        <end position="158"/>
    </location>
</feature>
<dbReference type="Proteomes" id="UP001362899">
    <property type="component" value="Unassembled WGS sequence"/>
</dbReference>
<dbReference type="PANTHER" id="PTHR35523">
    <property type="entry name" value="CELL WALL PROTEIN SED1"/>
    <property type="match status" value="1"/>
</dbReference>
<comment type="caution">
    <text evidence="3">The sequence shown here is derived from an EMBL/GenBank/DDBJ whole genome shotgun (WGS) entry which is preliminary data.</text>
</comment>
<keyword evidence="4" id="KW-1185">Reference proteome</keyword>
<evidence type="ECO:0000313" key="3">
    <source>
        <dbReference type="EMBL" id="GMM51592.1"/>
    </source>
</evidence>
<dbReference type="InterPro" id="IPR038843">
    <property type="entry name" value="Sed1/Spi1"/>
</dbReference>
<reference evidence="3 4" key="1">
    <citation type="journal article" date="2023" name="Elife">
        <title>Identification of key yeast species and microbe-microbe interactions impacting larval growth of Drosophila in the wild.</title>
        <authorList>
            <person name="Mure A."/>
            <person name="Sugiura Y."/>
            <person name="Maeda R."/>
            <person name="Honda K."/>
            <person name="Sakurai N."/>
            <person name="Takahashi Y."/>
            <person name="Watada M."/>
            <person name="Katoh T."/>
            <person name="Gotoh A."/>
            <person name="Gotoh Y."/>
            <person name="Taniguchi I."/>
            <person name="Nakamura K."/>
            <person name="Hayashi T."/>
            <person name="Katayama T."/>
            <person name="Uemura T."/>
            <person name="Hattori Y."/>
        </authorList>
    </citation>
    <scope>NUCLEOTIDE SEQUENCE [LARGE SCALE GENOMIC DNA]</scope>
    <source>
        <strain evidence="3 4">SB-73</strain>
    </source>
</reference>
<dbReference type="GO" id="GO:0031505">
    <property type="term" value="P:fungal-type cell wall organization"/>
    <property type="evidence" value="ECO:0007669"/>
    <property type="project" value="InterPro"/>
</dbReference>
<dbReference type="GO" id="GO:0009277">
    <property type="term" value="C:fungal-type cell wall"/>
    <property type="evidence" value="ECO:0007669"/>
    <property type="project" value="TreeGrafter"/>
</dbReference>
<dbReference type="AlphaFoldDB" id="A0AAV5RKS7"/>
<accession>A0AAV5RKS7</accession>
<feature type="signal peptide" evidence="2">
    <location>
        <begin position="1"/>
        <end position="17"/>
    </location>
</feature>
<dbReference type="EMBL" id="BTGC01000008">
    <property type="protein sequence ID" value="GMM51592.1"/>
    <property type="molecule type" value="Genomic_DNA"/>
</dbReference>
<protein>
    <submittedName>
        <fullName evidence="3">Uncharacterized protein</fullName>
    </submittedName>
</protein>
<feature type="region of interest" description="Disordered" evidence="1">
    <location>
        <begin position="129"/>
        <end position="173"/>
    </location>
</feature>
<evidence type="ECO:0000256" key="1">
    <source>
        <dbReference type="SAM" id="MobiDB-lite"/>
    </source>
</evidence>
<sequence>MLSFVLLSGASAQSVNATSGTASAVPPVFSFGSTSVGSAVAPTASASTTGSVYVSDGVTYTVTNTDFYTITSCSDHECHRSHTSTFTNATVTEETTIFTTVCDEPTTFTVGGTTYTVTAPTTITITECPETTTASTTAPTEAPVETSSASVSKSAGISTTGAVPSNTIAPQPSLNGTTAPPVVNAAPAVKVGAVAGVLGAVALML</sequence>
<dbReference type="GO" id="GO:0005199">
    <property type="term" value="F:structural constituent of cell wall"/>
    <property type="evidence" value="ECO:0007669"/>
    <property type="project" value="InterPro"/>
</dbReference>
<proteinExistence type="predicted"/>
<evidence type="ECO:0000313" key="4">
    <source>
        <dbReference type="Proteomes" id="UP001362899"/>
    </source>
</evidence>
<feature type="chain" id="PRO_5043955296" evidence="2">
    <location>
        <begin position="18"/>
        <end position="205"/>
    </location>
</feature>
<dbReference type="PANTHER" id="PTHR35523:SF1">
    <property type="entry name" value="CELL WALL PROTEIN SED1"/>
    <property type="match status" value="1"/>
</dbReference>
<gene>
    <name evidence="3" type="ORF">DASB73_025550</name>
</gene>
<keyword evidence="2" id="KW-0732">Signal</keyword>
<feature type="compositionally biased region" description="Polar residues" evidence="1">
    <location>
        <begin position="159"/>
        <end position="173"/>
    </location>
</feature>